<dbReference type="SMART" id="SM00271">
    <property type="entry name" value="DnaJ"/>
    <property type="match status" value="1"/>
</dbReference>
<accession>A0A8T0WJ05</accession>
<evidence type="ECO:0000313" key="3">
    <source>
        <dbReference type="Proteomes" id="UP000823388"/>
    </source>
</evidence>
<comment type="caution">
    <text evidence="2">The sequence shown here is derived from an EMBL/GenBank/DDBJ whole genome shotgun (WGS) entry which is preliminary data.</text>
</comment>
<dbReference type="PANTHER" id="PTHR45090:SF3">
    <property type="entry name" value="OS09G0368800 PROTEIN"/>
    <property type="match status" value="1"/>
</dbReference>
<feature type="domain" description="J" evidence="1">
    <location>
        <begin position="50"/>
        <end position="119"/>
    </location>
</feature>
<dbReference type="Gene3D" id="1.10.287.110">
    <property type="entry name" value="DnaJ domain"/>
    <property type="match status" value="1"/>
</dbReference>
<dbReference type="Pfam" id="PF00226">
    <property type="entry name" value="DnaJ"/>
    <property type="match status" value="1"/>
</dbReference>
<keyword evidence="3" id="KW-1185">Reference proteome</keyword>
<dbReference type="InterPro" id="IPR053232">
    <property type="entry name" value="DnaJ_C/III_chloroplastic"/>
</dbReference>
<reference evidence="2" key="1">
    <citation type="submission" date="2020-05" db="EMBL/GenBank/DDBJ databases">
        <title>WGS assembly of Panicum virgatum.</title>
        <authorList>
            <person name="Lovell J.T."/>
            <person name="Jenkins J."/>
            <person name="Shu S."/>
            <person name="Juenger T.E."/>
            <person name="Schmutz J."/>
        </authorList>
    </citation>
    <scope>NUCLEOTIDE SEQUENCE</scope>
    <source>
        <strain evidence="2">AP13</strain>
    </source>
</reference>
<evidence type="ECO:0000259" key="1">
    <source>
        <dbReference type="PROSITE" id="PS50076"/>
    </source>
</evidence>
<name>A0A8T0WJ05_PANVG</name>
<organism evidence="2 3">
    <name type="scientific">Panicum virgatum</name>
    <name type="common">Blackwell switchgrass</name>
    <dbReference type="NCBI Taxonomy" id="38727"/>
    <lineage>
        <taxon>Eukaryota</taxon>
        <taxon>Viridiplantae</taxon>
        <taxon>Streptophyta</taxon>
        <taxon>Embryophyta</taxon>
        <taxon>Tracheophyta</taxon>
        <taxon>Spermatophyta</taxon>
        <taxon>Magnoliopsida</taxon>
        <taxon>Liliopsida</taxon>
        <taxon>Poales</taxon>
        <taxon>Poaceae</taxon>
        <taxon>PACMAD clade</taxon>
        <taxon>Panicoideae</taxon>
        <taxon>Panicodae</taxon>
        <taxon>Paniceae</taxon>
        <taxon>Panicinae</taxon>
        <taxon>Panicum</taxon>
        <taxon>Panicum sect. Hiantes</taxon>
    </lineage>
</organism>
<dbReference type="CDD" id="cd06257">
    <property type="entry name" value="DnaJ"/>
    <property type="match status" value="1"/>
</dbReference>
<dbReference type="AlphaFoldDB" id="A0A8T0WJ05"/>
<evidence type="ECO:0000313" key="2">
    <source>
        <dbReference type="EMBL" id="KAG2643069.1"/>
    </source>
</evidence>
<dbReference type="InterPro" id="IPR036869">
    <property type="entry name" value="J_dom_sf"/>
</dbReference>
<dbReference type="SUPFAM" id="SSF46565">
    <property type="entry name" value="Chaperone J-domain"/>
    <property type="match status" value="1"/>
</dbReference>
<sequence length="188" mass="20994">MSTSCSTMPASAARFAGKINIRRRHCKVEAVATTSARGARRACSEGSAKDYYKVLSLEHSAAVGAEEIRRAYRQLARRYHPDVCPPSRRAESTERFLELRRAYETLADPAQRVRYDAEMRAGGEEDGEAARQGGGEFPRDVWEAQLGALRARSEQRQNRRRGVAASDPLLEGHSCVRNAEILNDQFII</sequence>
<dbReference type="GO" id="GO:0005783">
    <property type="term" value="C:endoplasmic reticulum"/>
    <property type="evidence" value="ECO:0007669"/>
    <property type="project" value="UniProtKB-ARBA"/>
</dbReference>
<dbReference type="InterPro" id="IPR001623">
    <property type="entry name" value="DnaJ_domain"/>
</dbReference>
<dbReference type="Proteomes" id="UP000823388">
    <property type="component" value="Chromosome 2K"/>
</dbReference>
<proteinExistence type="predicted"/>
<dbReference type="EMBL" id="CM029039">
    <property type="protein sequence ID" value="KAG2643069.1"/>
    <property type="molecule type" value="Genomic_DNA"/>
</dbReference>
<protein>
    <recommendedName>
        <fullName evidence="1">J domain-containing protein</fullName>
    </recommendedName>
</protein>
<dbReference type="GO" id="GO:0009507">
    <property type="term" value="C:chloroplast"/>
    <property type="evidence" value="ECO:0007669"/>
    <property type="project" value="TreeGrafter"/>
</dbReference>
<gene>
    <name evidence="2" type="ORF">PVAP13_2KG328800</name>
</gene>
<dbReference type="PROSITE" id="PS50076">
    <property type="entry name" value="DNAJ_2"/>
    <property type="match status" value="1"/>
</dbReference>
<dbReference type="PANTHER" id="PTHR45090">
    <property type="entry name" value="CHAPERONE PROTEIN DNAJ 20 CHLOROPLASTIC"/>
    <property type="match status" value="1"/>
</dbReference>
<dbReference type="PRINTS" id="PR00625">
    <property type="entry name" value="JDOMAIN"/>
</dbReference>